<dbReference type="SUPFAM" id="SSF54427">
    <property type="entry name" value="NTF2-like"/>
    <property type="match status" value="1"/>
</dbReference>
<evidence type="ECO:0000313" key="2">
    <source>
        <dbReference type="EMBL" id="MVN88238.1"/>
    </source>
</evidence>
<protein>
    <recommendedName>
        <fullName evidence="1">SnoaL-like domain-containing protein</fullName>
    </recommendedName>
</protein>
<reference evidence="2 3" key="1">
    <citation type="submission" date="2019-12" db="EMBL/GenBank/DDBJ databases">
        <title>Deinococcus sp. HMF7620 Genome sequencing and assembly.</title>
        <authorList>
            <person name="Kang H."/>
            <person name="Kim H."/>
            <person name="Joh K."/>
        </authorList>
    </citation>
    <scope>NUCLEOTIDE SEQUENCE [LARGE SCALE GENOMIC DNA]</scope>
    <source>
        <strain evidence="2 3">HMF7620</strain>
    </source>
</reference>
<gene>
    <name evidence="2" type="ORF">GO986_15935</name>
</gene>
<accession>A0A7C9LMI3</accession>
<dbReference type="InterPro" id="IPR037401">
    <property type="entry name" value="SnoaL-like"/>
</dbReference>
<organism evidence="2 3">
    <name type="scientific">Deinococcus arboris</name>
    <dbReference type="NCBI Taxonomy" id="2682977"/>
    <lineage>
        <taxon>Bacteria</taxon>
        <taxon>Thermotogati</taxon>
        <taxon>Deinococcota</taxon>
        <taxon>Deinococci</taxon>
        <taxon>Deinococcales</taxon>
        <taxon>Deinococcaceae</taxon>
        <taxon>Deinococcus</taxon>
    </lineage>
</organism>
<feature type="domain" description="SnoaL-like" evidence="1">
    <location>
        <begin position="115"/>
        <end position="214"/>
    </location>
</feature>
<dbReference type="AlphaFoldDB" id="A0A7C9LMI3"/>
<dbReference type="InterPro" id="IPR032710">
    <property type="entry name" value="NTF2-like_dom_sf"/>
</dbReference>
<name>A0A7C9LMI3_9DEIO</name>
<dbReference type="EMBL" id="WQLB01000025">
    <property type="protein sequence ID" value="MVN88238.1"/>
    <property type="molecule type" value="Genomic_DNA"/>
</dbReference>
<dbReference type="Proteomes" id="UP000483286">
    <property type="component" value="Unassembled WGS sequence"/>
</dbReference>
<evidence type="ECO:0000313" key="3">
    <source>
        <dbReference type="Proteomes" id="UP000483286"/>
    </source>
</evidence>
<evidence type="ECO:0000259" key="1">
    <source>
        <dbReference type="Pfam" id="PF12680"/>
    </source>
</evidence>
<dbReference type="Gene3D" id="3.10.450.50">
    <property type="match status" value="1"/>
</dbReference>
<proteinExistence type="predicted"/>
<keyword evidence="3" id="KW-1185">Reference proteome</keyword>
<comment type="caution">
    <text evidence="2">The sequence shown here is derived from an EMBL/GenBank/DDBJ whole genome shotgun (WGS) entry which is preliminary data.</text>
</comment>
<sequence length="225" mass="24735">MMAVNQPRDWEKSGREGERMKQTPFWGVLLATLALGYAGQALHASSASRSDMRPAAADQPNGLVNAGEPSQWAKFVVCGNTVAAENRTNVKNSGEQGVVMKTKSSHQQEAEAVLKALHAAINSHDVKSVVACFAQDVRSEQPRHPERSFIGRASVEKNWAANFAQLPDFHAEVIRVISDENVVWTEWRWSGTQANGHSVDLRGVTLFGVEEGLIQWARLYMDPVG</sequence>
<dbReference type="Pfam" id="PF12680">
    <property type="entry name" value="SnoaL_2"/>
    <property type="match status" value="1"/>
</dbReference>